<evidence type="ECO:0000313" key="8">
    <source>
        <dbReference type="Proteomes" id="UP000246278"/>
    </source>
</evidence>
<dbReference type="Proteomes" id="UP000246278">
    <property type="component" value="Unassembled WGS sequence"/>
</dbReference>
<evidence type="ECO:0000256" key="4">
    <source>
        <dbReference type="ARBA" id="ARBA00023274"/>
    </source>
</evidence>
<comment type="caution">
    <text evidence="7">The sequence shown here is derived from an EMBL/GenBank/DDBJ whole genome shotgun (WGS) entry which is preliminary data.</text>
</comment>
<dbReference type="SUPFAM" id="SSF55129">
    <property type="entry name" value="Ribosomal protein L30p/L7e"/>
    <property type="match status" value="1"/>
</dbReference>
<keyword evidence="8" id="KW-1185">Reference proteome</keyword>
<comment type="subunit">
    <text evidence="2 5">Part of the 50S ribosomal subunit.</text>
</comment>
<keyword evidence="3 5" id="KW-0689">Ribosomal protein</keyword>
<accession>A0A317T8X7</accession>
<organism evidence="7 8">
    <name type="scientific">Prosthecochloris marina</name>
    <dbReference type="NCBI Taxonomy" id="2017681"/>
    <lineage>
        <taxon>Bacteria</taxon>
        <taxon>Pseudomonadati</taxon>
        <taxon>Chlorobiota</taxon>
        <taxon>Chlorobiia</taxon>
        <taxon>Chlorobiales</taxon>
        <taxon>Chlorobiaceae</taxon>
        <taxon>Prosthecochloris</taxon>
    </lineage>
</organism>
<evidence type="ECO:0000256" key="3">
    <source>
        <dbReference type="ARBA" id="ARBA00022980"/>
    </source>
</evidence>
<name>A0A317T8X7_9CHLB</name>
<dbReference type="Pfam" id="PF00327">
    <property type="entry name" value="Ribosomal_L30"/>
    <property type="match status" value="1"/>
</dbReference>
<evidence type="ECO:0000259" key="6">
    <source>
        <dbReference type="Pfam" id="PF00327"/>
    </source>
</evidence>
<dbReference type="CDD" id="cd01658">
    <property type="entry name" value="Ribosomal_L30"/>
    <property type="match status" value="1"/>
</dbReference>
<sequence length="61" mass="6853">MSDKKITITQVRSMIGCTKKQKATIKALGLGRPNYKVEKPDNACTRGQVRVVQHLVKVEEQ</sequence>
<dbReference type="Gene3D" id="3.30.1390.20">
    <property type="entry name" value="Ribosomal protein L30, ferredoxin-like fold domain"/>
    <property type="match status" value="1"/>
</dbReference>
<dbReference type="RefSeq" id="WP_110022517.1">
    <property type="nucleotide sequence ID" value="NZ_PDNZ01000002.1"/>
</dbReference>
<proteinExistence type="inferred from homology"/>
<protein>
    <recommendedName>
        <fullName evidence="5">Large ribosomal subunit protein uL30</fullName>
    </recommendedName>
</protein>
<dbReference type="GO" id="GO:0003735">
    <property type="term" value="F:structural constituent of ribosome"/>
    <property type="evidence" value="ECO:0007669"/>
    <property type="project" value="InterPro"/>
</dbReference>
<dbReference type="InterPro" id="IPR016082">
    <property type="entry name" value="Ribosomal_uL30_ferredoxin-like"/>
</dbReference>
<reference evidence="8" key="1">
    <citation type="submission" date="2017-10" db="EMBL/GenBank/DDBJ databases">
        <authorList>
            <person name="Gaisin V.A."/>
            <person name="Rysina M.S."/>
            <person name="Grouzdev D.S."/>
        </authorList>
    </citation>
    <scope>NUCLEOTIDE SEQUENCE [LARGE SCALE GENOMIC DNA]</scope>
    <source>
        <strain evidence="8">V1</strain>
    </source>
</reference>
<dbReference type="GO" id="GO:0015934">
    <property type="term" value="C:large ribosomal subunit"/>
    <property type="evidence" value="ECO:0007669"/>
    <property type="project" value="InterPro"/>
</dbReference>
<dbReference type="EMBL" id="PDNZ01000002">
    <property type="protein sequence ID" value="PWW82800.1"/>
    <property type="molecule type" value="Genomic_DNA"/>
</dbReference>
<comment type="similarity">
    <text evidence="1 5">Belongs to the universal ribosomal protein uL30 family.</text>
</comment>
<gene>
    <name evidence="5" type="primary">rpmD</name>
    <name evidence="7" type="ORF">CR164_03415</name>
</gene>
<feature type="domain" description="Large ribosomal subunit protein uL30-like ferredoxin-like fold" evidence="6">
    <location>
        <begin position="7"/>
        <end position="56"/>
    </location>
</feature>
<evidence type="ECO:0000256" key="1">
    <source>
        <dbReference type="ARBA" id="ARBA00007594"/>
    </source>
</evidence>
<dbReference type="InterPro" id="IPR036919">
    <property type="entry name" value="Ribo_uL30_ferredoxin-like_sf"/>
</dbReference>
<evidence type="ECO:0000256" key="2">
    <source>
        <dbReference type="ARBA" id="ARBA00011838"/>
    </source>
</evidence>
<dbReference type="PIRSF" id="PIRSF002211">
    <property type="entry name" value="Ribosomal_L30_bac-type"/>
    <property type="match status" value="1"/>
</dbReference>
<dbReference type="InterPro" id="IPR005996">
    <property type="entry name" value="Ribosomal_uL30_bac-type"/>
</dbReference>
<dbReference type="HAMAP" id="MF_01371_B">
    <property type="entry name" value="Ribosomal_uL30_B"/>
    <property type="match status" value="1"/>
</dbReference>
<dbReference type="AlphaFoldDB" id="A0A317T8X7"/>
<dbReference type="OrthoDB" id="9812790at2"/>
<dbReference type="NCBIfam" id="TIGR01308">
    <property type="entry name" value="rpmD_bact"/>
    <property type="match status" value="1"/>
</dbReference>
<dbReference type="GO" id="GO:0006412">
    <property type="term" value="P:translation"/>
    <property type="evidence" value="ECO:0007669"/>
    <property type="project" value="UniProtKB-UniRule"/>
</dbReference>
<evidence type="ECO:0000256" key="5">
    <source>
        <dbReference type="HAMAP-Rule" id="MF_01371"/>
    </source>
</evidence>
<evidence type="ECO:0000313" key="7">
    <source>
        <dbReference type="EMBL" id="PWW82800.1"/>
    </source>
</evidence>
<keyword evidence="4 5" id="KW-0687">Ribonucleoprotein</keyword>